<protein>
    <recommendedName>
        <fullName evidence="3">Aspartyl-phosphate phosphatase Spo0E family protein</fullName>
    </recommendedName>
</protein>
<accession>A0ABU0CTC1</accession>
<dbReference type="InterPro" id="IPR036638">
    <property type="entry name" value="HLH_DNA-bd_sf"/>
</dbReference>
<evidence type="ECO:0008006" key="3">
    <source>
        <dbReference type="Google" id="ProtNLM"/>
    </source>
</evidence>
<dbReference type="InterPro" id="IPR037208">
    <property type="entry name" value="Spo0E-like_sf"/>
</dbReference>
<comment type="caution">
    <text evidence="1">The sequence shown here is derived from an EMBL/GenBank/DDBJ whole genome shotgun (WGS) entry which is preliminary data.</text>
</comment>
<reference evidence="1 2" key="1">
    <citation type="submission" date="2023-07" db="EMBL/GenBank/DDBJ databases">
        <title>Genomic Encyclopedia of Type Strains, Phase IV (KMG-IV): sequencing the most valuable type-strain genomes for metagenomic binning, comparative biology and taxonomic classification.</title>
        <authorList>
            <person name="Goeker M."/>
        </authorList>
    </citation>
    <scope>NUCLEOTIDE SEQUENCE [LARGE SCALE GENOMIC DNA]</scope>
    <source>
        <strain evidence="1 2">DSM 17740</strain>
    </source>
</reference>
<proteinExistence type="predicted"/>
<dbReference type="RefSeq" id="WP_307339193.1">
    <property type="nucleotide sequence ID" value="NZ_JAUSUQ010000007.1"/>
</dbReference>
<dbReference type="Gene3D" id="4.10.280.10">
    <property type="entry name" value="Helix-loop-helix DNA-binding domain"/>
    <property type="match status" value="1"/>
</dbReference>
<organism evidence="1 2">
    <name type="scientific">Caldalkalibacillus uzonensis</name>
    <dbReference type="NCBI Taxonomy" id="353224"/>
    <lineage>
        <taxon>Bacteria</taxon>
        <taxon>Bacillati</taxon>
        <taxon>Bacillota</taxon>
        <taxon>Bacilli</taxon>
        <taxon>Bacillales</taxon>
        <taxon>Bacillaceae</taxon>
        <taxon>Caldalkalibacillus</taxon>
    </lineage>
</organism>
<gene>
    <name evidence="1" type="ORF">J2S00_002135</name>
</gene>
<dbReference type="Pfam" id="PF09388">
    <property type="entry name" value="SpoOE-like"/>
    <property type="match status" value="1"/>
</dbReference>
<dbReference type="InterPro" id="IPR018540">
    <property type="entry name" value="Spo0E-like"/>
</dbReference>
<name>A0ABU0CTC1_9BACI</name>
<dbReference type="EMBL" id="JAUSUQ010000007">
    <property type="protein sequence ID" value="MDQ0339348.1"/>
    <property type="molecule type" value="Genomic_DNA"/>
</dbReference>
<evidence type="ECO:0000313" key="1">
    <source>
        <dbReference type="EMBL" id="MDQ0339348.1"/>
    </source>
</evidence>
<sequence>MKLLEQIEKLRKKLNQAAAHKSLTDEEVLKISQELDRLILQYIKSQEQSE</sequence>
<keyword evidence="2" id="KW-1185">Reference proteome</keyword>
<dbReference type="SUPFAM" id="SSF140500">
    <property type="entry name" value="BAS1536-like"/>
    <property type="match status" value="1"/>
</dbReference>
<evidence type="ECO:0000313" key="2">
    <source>
        <dbReference type="Proteomes" id="UP001232445"/>
    </source>
</evidence>
<dbReference type="Proteomes" id="UP001232445">
    <property type="component" value="Unassembled WGS sequence"/>
</dbReference>